<keyword evidence="6 14" id="KW-0812">Transmembrane</keyword>
<feature type="topological domain" description="Cytoplasmic" evidence="14">
    <location>
        <begin position="162"/>
        <end position="183"/>
    </location>
</feature>
<evidence type="ECO:0000256" key="12">
    <source>
        <dbReference type="ARBA" id="ARBA00023186"/>
    </source>
</evidence>
<evidence type="ECO:0000313" key="16">
    <source>
        <dbReference type="EMBL" id="MBN3964008.1"/>
    </source>
</evidence>
<evidence type="ECO:0000256" key="5">
    <source>
        <dbReference type="ARBA" id="ARBA00022519"/>
    </source>
</evidence>
<evidence type="ECO:0000256" key="2">
    <source>
        <dbReference type="ARBA" id="ARBA00008823"/>
    </source>
</evidence>
<feature type="transmembrane region" description="Helical" evidence="15">
    <location>
        <begin position="143"/>
        <end position="164"/>
    </location>
</feature>
<dbReference type="HAMAP" id="MF_00286">
    <property type="entry name" value="DsbB"/>
    <property type="match status" value="1"/>
</dbReference>
<evidence type="ECO:0000256" key="6">
    <source>
        <dbReference type="ARBA" id="ARBA00022692"/>
    </source>
</evidence>
<keyword evidence="5" id="KW-0997">Cell inner membrane</keyword>
<dbReference type="RefSeq" id="WP_045059677.1">
    <property type="nucleotide sequence ID" value="NZ_JADEVO010000002.1"/>
</dbReference>
<evidence type="ECO:0000256" key="7">
    <source>
        <dbReference type="ARBA" id="ARBA00022982"/>
    </source>
</evidence>
<evidence type="ECO:0000256" key="8">
    <source>
        <dbReference type="ARBA" id="ARBA00022989"/>
    </source>
</evidence>
<comment type="subcellular location">
    <subcellularLocation>
        <location evidence="1">Cell inner membrane</location>
        <topology evidence="1">Multi-pass membrane protein</topology>
    </subcellularLocation>
    <subcellularLocation>
        <location evidence="14">Cell membrane</location>
        <topology evidence="14">Multi-pass membrane protein</topology>
    </subcellularLocation>
</comment>
<feature type="topological domain" description="Periplasmic" evidence="14">
    <location>
        <begin position="27"/>
        <end position="44"/>
    </location>
</feature>
<evidence type="ECO:0000256" key="14">
    <source>
        <dbReference type="HAMAP-Rule" id="MF_00286"/>
    </source>
</evidence>
<dbReference type="SUPFAM" id="SSF158442">
    <property type="entry name" value="DsbB-like"/>
    <property type="match status" value="1"/>
</dbReference>
<keyword evidence="12 14" id="KW-0143">Chaperone</keyword>
<dbReference type="InterPro" id="IPR023380">
    <property type="entry name" value="DsbB-like_sf"/>
</dbReference>
<evidence type="ECO:0000256" key="1">
    <source>
        <dbReference type="ARBA" id="ARBA00004429"/>
    </source>
</evidence>
<dbReference type="Pfam" id="PF02600">
    <property type="entry name" value="DsbB"/>
    <property type="match status" value="1"/>
</dbReference>
<keyword evidence="8 14" id="KW-1133">Transmembrane helix</keyword>
<dbReference type="EMBL" id="JADEVO010000002">
    <property type="protein sequence ID" value="MBN3964008.1"/>
    <property type="molecule type" value="Genomic_DNA"/>
</dbReference>
<feature type="transmembrane region" description="Helical" evidence="15">
    <location>
        <begin position="66"/>
        <end position="85"/>
    </location>
</feature>
<dbReference type="InterPro" id="IPR022920">
    <property type="entry name" value="Disulphide_bond_form_DsbB"/>
</dbReference>
<comment type="function">
    <text evidence="14">Required for disulfide bond formation in some periplasmic proteins. Acts by oxidizing the DsbA protein.</text>
</comment>
<name>A0ABS3AAZ3_9PSED</name>
<dbReference type="Gene3D" id="1.20.1550.10">
    <property type="entry name" value="DsbB-like"/>
    <property type="match status" value="1"/>
</dbReference>
<evidence type="ECO:0000256" key="4">
    <source>
        <dbReference type="ARBA" id="ARBA00022475"/>
    </source>
</evidence>
<keyword evidence="3 14" id="KW-0813">Transport</keyword>
<evidence type="ECO:0000256" key="10">
    <source>
        <dbReference type="ARBA" id="ARBA00023136"/>
    </source>
</evidence>
<evidence type="ECO:0000256" key="11">
    <source>
        <dbReference type="ARBA" id="ARBA00023157"/>
    </source>
</evidence>
<gene>
    <name evidence="14" type="primary">dsbB</name>
    <name evidence="16" type="ORF">IMW75_01740</name>
</gene>
<feature type="transmembrane region" description="Helical" evidence="15">
    <location>
        <begin position="40"/>
        <end position="59"/>
    </location>
</feature>
<dbReference type="PANTHER" id="PTHR36570">
    <property type="entry name" value="DISULFIDE BOND FORMATION PROTEIN B"/>
    <property type="match status" value="1"/>
</dbReference>
<keyword evidence="10 14" id="KW-0472">Membrane</keyword>
<evidence type="ECO:0000256" key="9">
    <source>
        <dbReference type="ARBA" id="ARBA00023002"/>
    </source>
</evidence>
<evidence type="ECO:0000313" key="17">
    <source>
        <dbReference type="Proteomes" id="UP000772591"/>
    </source>
</evidence>
<sequence length="183" mass="19949">MSLARTRSLFFMVFVAAALALGISYYLQYAVGLRLCGLCILQRGCLWLLTGVCLSACVHGPGRAGTLVYGLPVLICSVAGTVTAWRQVVLQSDPLHHLSDCSASLADAFANTSWSGALKQMFEGTFDCAEISWTLFDLSIPEWSLLFFFAVTIVVVFQPLGLLWRTFRRPLSGESSQGSLARD</sequence>
<feature type="transmembrane region" description="Helical" evidence="15">
    <location>
        <begin position="9"/>
        <end position="28"/>
    </location>
</feature>
<evidence type="ECO:0000256" key="3">
    <source>
        <dbReference type="ARBA" id="ARBA00022448"/>
    </source>
</evidence>
<protein>
    <recommendedName>
        <fullName evidence="14">Disulfide bond formation protein B</fullName>
    </recommendedName>
    <alternativeName>
        <fullName evidence="14">Disulfide oxidoreductase</fullName>
    </alternativeName>
</protein>
<keyword evidence="9 14" id="KW-0560">Oxidoreductase</keyword>
<comment type="caution">
    <text evidence="14">Lacks conserved residue(s) required for the propagation of feature annotation.</text>
</comment>
<comment type="similarity">
    <text evidence="2 14">Belongs to the DsbB family.</text>
</comment>
<feature type="disulfide bond" description="Redox-active" evidence="14">
    <location>
        <begin position="36"/>
        <end position="39"/>
    </location>
</feature>
<dbReference type="InterPro" id="IPR050183">
    <property type="entry name" value="DsbB"/>
</dbReference>
<dbReference type="InterPro" id="IPR003752">
    <property type="entry name" value="DiS_bond_form_DsbB/BdbC"/>
</dbReference>
<comment type="caution">
    <text evidence="16">The sequence shown here is derived from an EMBL/GenBank/DDBJ whole genome shotgun (WGS) entry which is preliminary data.</text>
</comment>
<keyword evidence="13 14" id="KW-0676">Redox-active center</keyword>
<dbReference type="Proteomes" id="UP000772591">
    <property type="component" value="Unassembled WGS sequence"/>
</dbReference>
<keyword evidence="7 14" id="KW-0249">Electron transport</keyword>
<evidence type="ECO:0000256" key="13">
    <source>
        <dbReference type="ARBA" id="ARBA00023284"/>
    </source>
</evidence>
<organism evidence="16 17">
    <name type="scientific">Pseudomonas gregormendelii</name>
    <dbReference type="NCBI Taxonomy" id="1628277"/>
    <lineage>
        <taxon>Bacteria</taxon>
        <taxon>Pseudomonadati</taxon>
        <taxon>Pseudomonadota</taxon>
        <taxon>Gammaproteobacteria</taxon>
        <taxon>Pseudomonadales</taxon>
        <taxon>Pseudomonadaceae</taxon>
        <taxon>Pseudomonas</taxon>
    </lineage>
</organism>
<keyword evidence="4 14" id="KW-1003">Cell membrane</keyword>
<proteinExistence type="inferred from homology"/>
<keyword evidence="17" id="KW-1185">Reference proteome</keyword>
<reference evidence="16 17" key="1">
    <citation type="journal article" date="2021" name="Int. J. Syst. Evol. Microbiol.">
        <title>Pseudomonas piscium sp. nov., Pseudomonas pisciculturae sp. nov., Pseudomonas mucoides sp. nov. and Pseudomonas neuropathica sp. nov. isolated from rainbow trout.</title>
        <authorList>
            <person name="Duman M."/>
            <person name="Mulet M."/>
            <person name="Altun S."/>
            <person name="Saticioglu I.B."/>
            <person name="Gomila M."/>
            <person name="Lalucat J."/>
            <person name="Garcia-Valdes E."/>
        </authorList>
    </citation>
    <scope>NUCLEOTIDE SEQUENCE [LARGE SCALE GENOMIC DNA]</scope>
    <source>
        <strain evidence="16 17">LMG 28632</strain>
    </source>
</reference>
<accession>A0ABS3AAZ3</accession>
<feature type="topological domain" description="Cytoplasmic" evidence="14">
    <location>
        <begin position="62"/>
        <end position="67"/>
    </location>
</feature>
<feature type="topological domain" description="Cytoplasmic" evidence="14">
    <location>
        <begin position="1"/>
        <end position="9"/>
    </location>
</feature>
<evidence type="ECO:0000256" key="15">
    <source>
        <dbReference type="SAM" id="Phobius"/>
    </source>
</evidence>
<dbReference type="PANTHER" id="PTHR36570:SF3">
    <property type="entry name" value="DISULFIDE BOND FORMATION PROTEIN B"/>
    <property type="match status" value="1"/>
</dbReference>
<keyword evidence="11 14" id="KW-1015">Disulfide bond</keyword>